<dbReference type="EMBL" id="CP000254">
    <property type="protein sequence ID" value="ABD40245.1"/>
    <property type="molecule type" value="Genomic_DNA"/>
</dbReference>
<dbReference type="Pfam" id="PF08308">
    <property type="entry name" value="PEGA"/>
    <property type="match status" value="1"/>
</dbReference>
<evidence type="ECO:0000313" key="3">
    <source>
        <dbReference type="Proteomes" id="UP000001941"/>
    </source>
</evidence>
<dbReference type="HOGENOM" id="CLU_2067815_0_0_2"/>
<dbReference type="KEGG" id="mhu:Mhun_0483"/>
<dbReference type="AlphaFoldDB" id="Q2FLQ1"/>
<sequence length="118" mass="13221">MYPEGSAPTTIPIVEIRSNSPNSPFRRYMFILFLRYVKGQKYVTLPNGVLMVNSTPENETVFLDGEMIGSTPLERAGIPAGTHEITITHDGYMTWSHLITVRQGQLTLVPTARLRWAG</sequence>
<gene>
    <name evidence="2" type="ordered locus">Mhun_0483</name>
</gene>
<organism evidence="2 3">
    <name type="scientific">Methanospirillum hungatei JF-1 (strain ATCC 27890 / DSM 864 / NBRC 100397 / JF-1)</name>
    <dbReference type="NCBI Taxonomy" id="323259"/>
    <lineage>
        <taxon>Archaea</taxon>
        <taxon>Methanobacteriati</taxon>
        <taxon>Methanobacteriota</taxon>
        <taxon>Stenosarchaea group</taxon>
        <taxon>Methanomicrobia</taxon>
        <taxon>Methanomicrobiales</taxon>
        <taxon>Methanospirillaceae</taxon>
        <taxon>Methanospirillum</taxon>
    </lineage>
</organism>
<evidence type="ECO:0000259" key="1">
    <source>
        <dbReference type="Pfam" id="PF08308"/>
    </source>
</evidence>
<keyword evidence="3" id="KW-1185">Reference proteome</keyword>
<accession>Q2FLQ1</accession>
<dbReference type="Proteomes" id="UP000001941">
    <property type="component" value="Chromosome"/>
</dbReference>
<dbReference type="EnsemblBacteria" id="ABD40245">
    <property type="protein sequence ID" value="ABD40245"/>
    <property type="gene ID" value="Mhun_0483"/>
</dbReference>
<dbReference type="InterPro" id="IPR013229">
    <property type="entry name" value="PEGA"/>
</dbReference>
<protein>
    <submittedName>
        <fullName evidence="2">PEGA</fullName>
    </submittedName>
</protein>
<feature type="domain" description="PEGA" evidence="1">
    <location>
        <begin position="48"/>
        <end position="107"/>
    </location>
</feature>
<proteinExistence type="predicted"/>
<reference evidence="3" key="1">
    <citation type="journal article" date="2016" name="Stand. Genomic Sci.">
        <title>Complete genome sequence of Methanospirillum hungatei type strain JF1.</title>
        <authorList>
            <person name="Gunsalus R.P."/>
            <person name="Cook L.E."/>
            <person name="Crable B."/>
            <person name="Rohlin L."/>
            <person name="McDonald E."/>
            <person name="Mouttaki H."/>
            <person name="Sieber J.R."/>
            <person name="Poweleit N."/>
            <person name="Zhou H."/>
            <person name="Lapidus A.L."/>
            <person name="Daligault H.E."/>
            <person name="Land M."/>
            <person name="Gilna P."/>
            <person name="Ivanova N."/>
            <person name="Kyrpides N."/>
            <person name="Culley D.E."/>
            <person name="McInerney M.J."/>
        </authorList>
    </citation>
    <scope>NUCLEOTIDE SEQUENCE [LARGE SCALE GENOMIC DNA]</scope>
    <source>
        <strain evidence="3">ATCC 27890 / DSM 864 / NBRC 100397 / JF-1</strain>
    </source>
</reference>
<dbReference type="eggNOG" id="arCOG03264">
    <property type="taxonomic scope" value="Archaea"/>
</dbReference>
<name>Q2FLQ1_METHJ</name>
<dbReference type="InParanoid" id="Q2FLQ1"/>
<evidence type="ECO:0000313" key="2">
    <source>
        <dbReference type="EMBL" id="ABD40245.1"/>
    </source>
</evidence>